<accession>A0A1Z2KW14</accession>
<dbReference type="EMBL" id="CP021744">
    <property type="protein sequence ID" value="ARZ66141.1"/>
    <property type="molecule type" value="Genomic_DNA"/>
</dbReference>
<dbReference type="SUPFAM" id="SSF46955">
    <property type="entry name" value="Putative DNA-binding domain"/>
    <property type="match status" value="1"/>
</dbReference>
<dbReference type="PROSITE" id="PS50937">
    <property type="entry name" value="HTH_MERR_2"/>
    <property type="match status" value="1"/>
</dbReference>
<dbReference type="CDD" id="cd00592">
    <property type="entry name" value="HTH_MerR-like"/>
    <property type="match status" value="1"/>
</dbReference>
<dbReference type="Proteomes" id="UP000195755">
    <property type="component" value="Chromosome"/>
</dbReference>
<proteinExistence type="predicted"/>
<feature type="domain" description="HTH merR-type" evidence="3">
    <location>
        <begin position="12"/>
        <end position="78"/>
    </location>
</feature>
<dbReference type="PRINTS" id="PR00040">
    <property type="entry name" value="HTHMERR"/>
</dbReference>
<dbReference type="KEGG" id="salj:SMD11_0475"/>
<dbReference type="GO" id="GO:0003677">
    <property type="term" value="F:DNA binding"/>
    <property type="evidence" value="ECO:0007669"/>
    <property type="project" value="UniProtKB-KW"/>
</dbReference>
<evidence type="ECO:0000256" key="2">
    <source>
        <dbReference type="SAM" id="MobiDB-lite"/>
    </source>
</evidence>
<dbReference type="PANTHER" id="PTHR30204">
    <property type="entry name" value="REDOX-CYCLING DRUG-SENSING TRANSCRIPTIONAL ACTIVATOR SOXR"/>
    <property type="match status" value="1"/>
</dbReference>
<protein>
    <submittedName>
        <fullName evidence="4">MerR family transcriptional regulator</fullName>
    </submittedName>
</protein>
<dbReference type="InterPro" id="IPR047057">
    <property type="entry name" value="MerR_fam"/>
</dbReference>
<keyword evidence="1" id="KW-0238">DNA-binding</keyword>
<feature type="region of interest" description="Disordered" evidence="2">
    <location>
        <begin position="276"/>
        <end position="301"/>
    </location>
</feature>
<evidence type="ECO:0000256" key="1">
    <source>
        <dbReference type="ARBA" id="ARBA00023125"/>
    </source>
</evidence>
<dbReference type="Pfam" id="PF13411">
    <property type="entry name" value="MerR_1"/>
    <property type="match status" value="1"/>
</dbReference>
<dbReference type="SMART" id="SM00422">
    <property type="entry name" value="HTH_MERR"/>
    <property type="match status" value="1"/>
</dbReference>
<dbReference type="InterPro" id="IPR000551">
    <property type="entry name" value="MerR-type_HTH_dom"/>
</dbReference>
<dbReference type="GO" id="GO:0003700">
    <property type="term" value="F:DNA-binding transcription factor activity"/>
    <property type="evidence" value="ECO:0007669"/>
    <property type="project" value="InterPro"/>
</dbReference>
<dbReference type="InterPro" id="IPR009061">
    <property type="entry name" value="DNA-bd_dom_put_sf"/>
</dbReference>
<evidence type="ECO:0000313" key="4">
    <source>
        <dbReference type="EMBL" id="ARZ66141.1"/>
    </source>
</evidence>
<evidence type="ECO:0000259" key="3">
    <source>
        <dbReference type="PROSITE" id="PS50937"/>
    </source>
</evidence>
<gene>
    <name evidence="4" type="ORF">SMD11_0475</name>
</gene>
<reference evidence="4 5" key="1">
    <citation type="submission" date="2017-06" db="EMBL/GenBank/DDBJ databases">
        <title>Streptomyces albireticuli Genome sequencing and assembly.</title>
        <authorList>
            <person name="Wang Y."/>
            <person name="Du B."/>
            <person name="Ding Y."/>
            <person name="Liu H."/>
            <person name="Hou Q."/>
            <person name="Liu K."/>
            <person name="Yao L."/>
            <person name="Wang C."/>
        </authorList>
    </citation>
    <scope>NUCLEOTIDE SEQUENCE [LARGE SCALE GENOMIC DNA]</scope>
    <source>
        <strain evidence="4 5">MDJK11</strain>
    </source>
</reference>
<evidence type="ECO:0000313" key="5">
    <source>
        <dbReference type="Proteomes" id="UP000195755"/>
    </source>
</evidence>
<sequence>MITPTPPRSVKIGEAAALAGTTPRAIRHYHALGLLPEPERGADGRRRYGYDDIVRLLWIRRMTGTGLSLEDIRTVMTAGDNRRRRTLLEELEESLAEKAETVRRQREVLHRLREADSDLGLLSPQVMEVLDKLGAGPLRPDELDALLVTERFGGPEAAAAQAVGFGVLAADEGLRAEQDRLDRAAAALADTDPDDPRIGELAARYLAHYRAMEDAERAAGIDHAEYEPELVVDEETGEVEWPEIKEAMRLPGTLSPAEARLAELIGRMTAEEFLAAEEAKETEKAEEEAGGTDPVESASGA</sequence>
<name>A0A1Z2KW14_9ACTN</name>
<dbReference type="Gene3D" id="1.10.1660.10">
    <property type="match status" value="1"/>
</dbReference>
<dbReference type="AlphaFoldDB" id="A0A1Z2KW14"/>
<dbReference type="RefSeq" id="WP_087924807.1">
    <property type="nucleotide sequence ID" value="NZ_CP021744.1"/>
</dbReference>
<organism evidence="4 5">
    <name type="scientific">Streptomyces albireticuli</name>
    <dbReference type="NCBI Taxonomy" id="1940"/>
    <lineage>
        <taxon>Bacteria</taxon>
        <taxon>Bacillati</taxon>
        <taxon>Actinomycetota</taxon>
        <taxon>Actinomycetes</taxon>
        <taxon>Kitasatosporales</taxon>
        <taxon>Streptomycetaceae</taxon>
        <taxon>Streptomyces</taxon>
    </lineage>
</organism>
<dbReference type="OrthoDB" id="4569196at2"/>
<dbReference type="PANTHER" id="PTHR30204:SF93">
    <property type="entry name" value="HTH MERR-TYPE DOMAIN-CONTAINING PROTEIN"/>
    <property type="match status" value="1"/>
</dbReference>